<dbReference type="EMBL" id="BAAATL010000020">
    <property type="protein sequence ID" value="GAA2490706.1"/>
    <property type="molecule type" value="Genomic_DNA"/>
</dbReference>
<keyword evidence="3" id="KW-1185">Reference proteome</keyword>
<protein>
    <submittedName>
        <fullName evidence="2">Uncharacterized protein</fullName>
    </submittedName>
</protein>
<dbReference type="Proteomes" id="UP001501721">
    <property type="component" value="Unassembled WGS sequence"/>
</dbReference>
<organism evidence="2 3">
    <name type="scientific">Streptomyces graminearus</name>
    <dbReference type="NCBI Taxonomy" id="284030"/>
    <lineage>
        <taxon>Bacteria</taxon>
        <taxon>Bacillati</taxon>
        <taxon>Actinomycetota</taxon>
        <taxon>Actinomycetes</taxon>
        <taxon>Kitasatosporales</taxon>
        <taxon>Streptomycetaceae</taxon>
        <taxon>Streptomyces</taxon>
    </lineage>
</organism>
<name>A0ABN3LX20_9ACTN</name>
<proteinExistence type="predicted"/>
<comment type="caution">
    <text evidence="2">The sequence shown here is derived from an EMBL/GenBank/DDBJ whole genome shotgun (WGS) entry which is preliminary data.</text>
</comment>
<evidence type="ECO:0000313" key="2">
    <source>
        <dbReference type="EMBL" id="GAA2490706.1"/>
    </source>
</evidence>
<sequence length="63" mass="6532">MHGSRLISRAGSTTTLYLGHTELTLTKGAAKAKATRCTPLGGGHTTKSPNRTDHSSAISPVTK</sequence>
<gene>
    <name evidence="2" type="ORF">GCM10010422_41520</name>
</gene>
<accession>A0ABN3LX20</accession>
<evidence type="ECO:0000313" key="3">
    <source>
        <dbReference type="Proteomes" id="UP001501721"/>
    </source>
</evidence>
<reference evidence="2 3" key="1">
    <citation type="journal article" date="2019" name="Int. J. Syst. Evol. Microbiol.">
        <title>The Global Catalogue of Microorganisms (GCM) 10K type strain sequencing project: providing services to taxonomists for standard genome sequencing and annotation.</title>
        <authorList>
            <consortium name="The Broad Institute Genomics Platform"/>
            <consortium name="The Broad Institute Genome Sequencing Center for Infectious Disease"/>
            <person name="Wu L."/>
            <person name="Ma J."/>
        </authorList>
    </citation>
    <scope>NUCLEOTIDE SEQUENCE [LARGE SCALE GENOMIC DNA]</scope>
    <source>
        <strain evidence="2 3">JCM 6923</strain>
    </source>
</reference>
<feature type="compositionally biased region" description="Polar residues" evidence="1">
    <location>
        <begin position="45"/>
        <end position="63"/>
    </location>
</feature>
<evidence type="ECO:0000256" key="1">
    <source>
        <dbReference type="SAM" id="MobiDB-lite"/>
    </source>
</evidence>
<feature type="region of interest" description="Disordered" evidence="1">
    <location>
        <begin position="28"/>
        <end position="63"/>
    </location>
</feature>